<name>A0ABN7P8L2_TIMPD</name>
<reference evidence="7" key="1">
    <citation type="submission" date="2021-03" db="EMBL/GenBank/DDBJ databases">
        <authorList>
            <person name="Tran Van P."/>
        </authorList>
    </citation>
    <scope>NUCLEOTIDE SEQUENCE</scope>
</reference>
<keyword evidence="8" id="KW-1185">Reference proteome</keyword>
<keyword evidence="4 6" id="KW-1133">Transmembrane helix</keyword>
<evidence type="ECO:0000256" key="1">
    <source>
        <dbReference type="ARBA" id="ARBA00004651"/>
    </source>
</evidence>
<feature type="transmembrane region" description="Helical" evidence="6">
    <location>
        <begin position="126"/>
        <end position="147"/>
    </location>
</feature>
<feature type="transmembrane region" description="Helical" evidence="6">
    <location>
        <begin position="56"/>
        <end position="77"/>
    </location>
</feature>
<dbReference type="Proteomes" id="UP001153148">
    <property type="component" value="Unassembled WGS sequence"/>
</dbReference>
<feature type="transmembrane region" description="Helical" evidence="6">
    <location>
        <begin position="153"/>
        <end position="172"/>
    </location>
</feature>
<evidence type="ECO:0000313" key="7">
    <source>
        <dbReference type="EMBL" id="CAG2061933.1"/>
    </source>
</evidence>
<comment type="caution">
    <text evidence="7">The sequence shown here is derived from an EMBL/GenBank/DDBJ whole genome shotgun (WGS) entry which is preliminary data.</text>
</comment>
<organism evidence="7 8">
    <name type="scientific">Timema podura</name>
    <name type="common">Walking stick</name>
    <dbReference type="NCBI Taxonomy" id="61482"/>
    <lineage>
        <taxon>Eukaryota</taxon>
        <taxon>Metazoa</taxon>
        <taxon>Ecdysozoa</taxon>
        <taxon>Arthropoda</taxon>
        <taxon>Hexapoda</taxon>
        <taxon>Insecta</taxon>
        <taxon>Pterygota</taxon>
        <taxon>Neoptera</taxon>
        <taxon>Polyneoptera</taxon>
        <taxon>Phasmatodea</taxon>
        <taxon>Timematodea</taxon>
        <taxon>Timematoidea</taxon>
        <taxon>Timematidae</taxon>
        <taxon>Timema</taxon>
    </lineage>
</organism>
<protein>
    <recommendedName>
        <fullName evidence="9">Gustatory receptor</fullName>
    </recommendedName>
</protein>
<dbReference type="EMBL" id="CAJPIN010017884">
    <property type="protein sequence ID" value="CAG2061933.1"/>
    <property type="molecule type" value="Genomic_DNA"/>
</dbReference>
<evidence type="ECO:0000256" key="6">
    <source>
        <dbReference type="SAM" id="Phobius"/>
    </source>
</evidence>
<evidence type="ECO:0008006" key="9">
    <source>
        <dbReference type="Google" id="ProtNLM"/>
    </source>
</evidence>
<dbReference type="InterPro" id="IPR013604">
    <property type="entry name" value="7TM_chemorcpt"/>
</dbReference>
<feature type="transmembrane region" description="Helical" evidence="6">
    <location>
        <begin position="17"/>
        <end position="36"/>
    </location>
</feature>
<keyword evidence="2" id="KW-1003">Cell membrane</keyword>
<dbReference type="Pfam" id="PF08395">
    <property type="entry name" value="7tm_7"/>
    <property type="match status" value="1"/>
</dbReference>
<keyword evidence="5 6" id="KW-0472">Membrane</keyword>
<evidence type="ECO:0000256" key="2">
    <source>
        <dbReference type="ARBA" id="ARBA00022475"/>
    </source>
</evidence>
<accession>A0ABN7P8L2</accession>
<evidence type="ECO:0000256" key="3">
    <source>
        <dbReference type="ARBA" id="ARBA00022692"/>
    </source>
</evidence>
<comment type="subcellular location">
    <subcellularLocation>
        <location evidence="1">Cell membrane</location>
        <topology evidence="1">Multi-pass membrane protein</topology>
    </subcellularLocation>
</comment>
<gene>
    <name evidence="7" type="ORF">TPAB3V08_LOCUS8886</name>
</gene>
<proteinExistence type="predicted"/>
<keyword evidence="3 6" id="KW-0812">Transmembrane</keyword>
<evidence type="ECO:0000256" key="5">
    <source>
        <dbReference type="ARBA" id="ARBA00023136"/>
    </source>
</evidence>
<evidence type="ECO:0000256" key="4">
    <source>
        <dbReference type="ARBA" id="ARBA00022989"/>
    </source>
</evidence>
<evidence type="ECO:0000313" key="8">
    <source>
        <dbReference type="Proteomes" id="UP001153148"/>
    </source>
</evidence>
<sequence>MVTGKPLVFIKSKHDSCMMILSCIVVAMLISLSQYILRSRNDLIDEVDFETLFIYWYALVIINLHSGMWSLLCEASLKSSTALRRHFQEHLLGRKETSSRIVDYQKAWLSLSAIYRQTGEAVCYPLLLNILSHFILLVCSVYGLLSASLQGKFGAIELSLLVNIVWSCLVLYSMCNNAHKATVEVSSLDT</sequence>